<accession>A0A176WMK2</accession>
<feature type="transmembrane region" description="Helical" evidence="7">
    <location>
        <begin position="643"/>
        <end position="660"/>
    </location>
</feature>
<proteinExistence type="predicted"/>
<feature type="transmembrane region" description="Helical" evidence="7">
    <location>
        <begin position="522"/>
        <end position="547"/>
    </location>
</feature>
<evidence type="ECO:0000256" key="6">
    <source>
        <dbReference type="SAM" id="MobiDB-lite"/>
    </source>
</evidence>
<evidence type="ECO:0000259" key="8">
    <source>
        <dbReference type="PROSITE" id="PS50156"/>
    </source>
</evidence>
<keyword evidence="4 7" id="KW-0472">Membrane</keyword>
<feature type="transmembrane region" description="Helical" evidence="7">
    <location>
        <begin position="1080"/>
        <end position="1099"/>
    </location>
</feature>
<name>A0A176WMK2_MARPO</name>
<dbReference type="InterPro" id="IPR000731">
    <property type="entry name" value="SSD"/>
</dbReference>
<dbReference type="GO" id="GO:0005886">
    <property type="term" value="C:plasma membrane"/>
    <property type="evidence" value="ECO:0007669"/>
    <property type="project" value="TreeGrafter"/>
</dbReference>
<feature type="transmembrane region" description="Helical" evidence="7">
    <location>
        <begin position="1035"/>
        <end position="1059"/>
    </location>
</feature>
<dbReference type="InterPro" id="IPR053958">
    <property type="entry name" value="HMGCR/SNAP/NPC1-like_SSD"/>
</dbReference>
<dbReference type="PROSITE" id="PS50156">
    <property type="entry name" value="SSD"/>
    <property type="match status" value="1"/>
</dbReference>
<feature type="transmembrane region" description="Helical" evidence="7">
    <location>
        <begin position="601"/>
        <end position="623"/>
    </location>
</feature>
<keyword evidence="5" id="KW-0325">Glycoprotein</keyword>
<dbReference type="SUPFAM" id="SSF82866">
    <property type="entry name" value="Multidrug efflux transporter AcrB transmembrane domain"/>
    <property type="match status" value="2"/>
</dbReference>
<dbReference type="Pfam" id="PF12349">
    <property type="entry name" value="Sterol-sensing"/>
    <property type="match status" value="1"/>
</dbReference>
<dbReference type="PANTHER" id="PTHR46022">
    <property type="entry name" value="PROTEIN PATCHED"/>
    <property type="match status" value="1"/>
</dbReference>
<evidence type="ECO:0000256" key="7">
    <source>
        <dbReference type="SAM" id="Phobius"/>
    </source>
</evidence>
<dbReference type="Proteomes" id="UP000077202">
    <property type="component" value="Unassembled WGS sequence"/>
</dbReference>
<evidence type="ECO:0000256" key="3">
    <source>
        <dbReference type="ARBA" id="ARBA00022989"/>
    </source>
</evidence>
<feature type="compositionally biased region" description="Polar residues" evidence="6">
    <location>
        <begin position="1152"/>
        <end position="1176"/>
    </location>
</feature>
<feature type="transmembrane region" description="Helical" evidence="7">
    <location>
        <begin position="983"/>
        <end position="1001"/>
    </location>
</feature>
<feature type="transmembrane region" description="Helical" evidence="7">
    <location>
        <begin position="1105"/>
        <end position="1132"/>
    </location>
</feature>
<dbReference type="AlphaFoldDB" id="A0A176WMK2"/>
<feature type="domain" description="SSD" evidence="8">
    <location>
        <begin position="491"/>
        <end position="660"/>
    </location>
</feature>
<keyword evidence="3 7" id="KW-1133">Transmembrane helix</keyword>
<keyword evidence="2 7" id="KW-0812">Transmembrane</keyword>
<comment type="caution">
    <text evidence="9">The sequence shown here is derived from an EMBL/GenBank/DDBJ whole genome shotgun (WGS) entry which is preliminary data.</text>
</comment>
<evidence type="ECO:0000313" key="9">
    <source>
        <dbReference type="EMBL" id="OAE34388.1"/>
    </source>
</evidence>
<reference evidence="9" key="1">
    <citation type="submission" date="2016-03" db="EMBL/GenBank/DDBJ databases">
        <title>Mechanisms controlling the formation of the plant cell surface in tip-growing cells are functionally conserved among land plants.</title>
        <authorList>
            <person name="Honkanen S."/>
            <person name="Jones V.A."/>
            <person name="Morieri G."/>
            <person name="Champion C."/>
            <person name="Hetherington A.J."/>
            <person name="Kelly S."/>
            <person name="Saint-Marcoux D."/>
            <person name="Proust H."/>
            <person name="Prescott H."/>
            <person name="Dolan L."/>
        </authorList>
    </citation>
    <scope>NUCLEOTIDE SEQUENCE [LARGE SCALE GENOMIC DNA]</scope>
    <source>
        <tissue evidence="9">Whole gametophyte</tissue>
    </source>
</reference>
<organism evidence="9 10">
    <name type="scientific">Marchantia polymorpha subsp. ruderalis</name>
    <dbReference type="NCBI Taxonomy" id="1480154"/>
    <lineage>
        <taxon>Eukaryota</taxon>
        <taxon>Viridiplantae</taxon>
        <taxon>Streptophyta</taxon>
        <taxon>Embryophyta</taxon>
        <taxon>Marchantiophyta</taxon>
        <taxon>Marchantiopsida</taxon>
        <taxon>Marchantiidae</taxon>
        <taxon>Marchantiales</taxon>
        <taxon>Marchantiaceae</taxon>
        <taxon>Marchantia</taxon>
    </lineage>
</organism>
<keyword evidence="10" id="KW-1185">Reference proteome</keyword>
<evidence type="ECO:0000256" key="1">
    <source>
        <dbReference type="ARBA" id="ARBA00004141"/>
    </source>
</evidence>
<gene>
    <name evidence="9" type="ORF">AXG93_4875s1070</name>
</gene>
<evidence type="ECO:0000256" key="4">
    <source>
        <dbReference type="ARBA" id="ARBA00023136"/>
    </source>
</evidence>
<sequence length="1176" mass="130311">MGVSSAPHVLSISRSSACTSCSGGIGDPTLHGSFQRAVGKYHLWMNNAFSSYGSYVARKPLIPLVFGLVLLGGFCFGLFRYSKETDLEKLWVEHGSRVVEEKAFYDARFGGIPRQEIVAIVSKDNPDAQLDLAHAMDALTYSIGPLFDNLTLDYVPPGSTKSVQLVQSDLCVRPLVPPTLRPGNNPLVDNNWLSWGFQRMSTCALNTTFAASTIKPSFLPVGWGISKFPCTKLTPMDCFREGGSFDYPEALRQLETPMPPLPTGNFTLVDITASFIAQTNICSVALTSELEGLFTLAQVPAEQAAPQIAQIVAGVESQTESFFSWGYRWRRSYKGMSSEEIIDHINTAVKLADEWDTAPSNPQVATCITEGLPCCLTWFGLHTPILASLGSIDYNEGGNVTKIGGIRWGQNNYHEAQPLWVDYIEEVLGVNITRKQRKNLHRKWEGRMVDHLEPLRNRESNLFATTYNDLQLEFLTWRSSQDIISDSAKTPIWQIVLSVILTSLYAYLAFINIKRPVHSHTWVVLTGLSVVTLSILSGFGFTAMIGIKFSPLAGGVVPFLALGLGIDDVFVLVNIMRNYLEDPRLQAMGSGSIIPEREMRLTLALAGPSVILTTFSVLAAFFISSLNPMPISQWFCWQMGITASLHTIGLILIFMPIMAIDARRVKHQGLNQSEQKRLLHDKGWPIAGINDPNLWLVHGYRSKGASETAAGVKDETVAGDDAANFDVNDPSLQENTGSTAISRWVASRYAPLFENNMFKICVVIVSAAFLAVMIYLGFHKVEHGLKLSDVTLAGSYQNTFAKLTEERFPNYDVAIVTREIDYPNRQAEILEIFSELQKKKRWAPVQPRILESSWMGGFYLFSNSTANVSYPVPAQAFNQLLEGWSTSSLGILSLQDMYCEHNETGLPLSCFNVEQNPNLRVAATKSVMFAQNLGANTKPNLDMIRDTRSVVDGLNDKFGENIAYMYGYPFLFFEQYLHSYHDLYLVVGLALVGVFVAITVFQFSLTVSILICVILLVTDLEVYGFVYIIGAKLNALSLVNLGIVIGMSAEFTYLARSFLVVEGTKTERVRKALEWTFEPLLHGFGTQFVATFPLLFVKYHAFRLYYFAMFTVMGIIGFFNGFVLLPALLTWIGPGTLHHIKEASAKAKQRAVQAQTNGSKVEQADSAPSNGTAPHT</sequence>
<evidence type="ECO:0000256" key="5">
    <source>
        <dbReference type="ARBA" id="ARBA00023180"/>
    </source>
</evidence>
<feature type="transmembrane region" description="Helical" evidence="7">
    <location>
        <begin position="1008"/>
        <end position="1029"/>
    </location>
</feature>
<protein>
    <recommendedName>
        <fullName evidence="8">SSD domain-containing protein</fullName>
    </recommendedName>
</protein>
<feature type="transmembrane region" description="Helical" evidence="7">
    <location>
        <begin position="559"/>
        <end position="580"/>
    </location>
</feature>
<feature type="transmembrane region" description="Helical" evidence="7">
    <location>
        <begin position="492"/>
        <end position="510"/>
    </location>
</feature>
<comment type="subcellular location">
    <subcellularLocation>
        <location evidence="1">Membrane</location>
        <topology evidence="1">Multi-pass membrane protein</topology>
    </subcellularLocation>
</comment>
<dbReference type="Gene3D" id="1.20.1640.10">
    <property type="entry name" value="Multidrug efflux transporter AcrB transmembrane domain"/>
    <property type="match status" value="2"/>
</dbReference>
<feature type="region of interest" description="Disordered" evidence="6">
    <location>
        <begin position="1151"/>
        <end position="1176"/>
    </location>
</feature>
<evidence type="ECO:0000256" key="2">
    <source>
        <dbReference type="ARBA" id="ARBA00022692"/>
    </source>
</evidence>
<evidence type="ECO:0000313" key="10">
    <source>
        <dbReference type="Proteomes" id="UP000077202"/>
    </source>
</evidence>
<dbReference type="EMBL" id="LVLJ01000408">
    <property type="protein sequence ID" value="OAE34388.1"/>
    <property type="molecule type" value="Genomic_DNA"/>
</dbReference>
<dbReference type="PANTHER" id="PTHR46022:SF1">
    <property type="entry name" value="PROTEIN PATCHED"/>
    <property type="match status" value="1"/>
</dbReference>